<feature type="compositionally biased region" description="Polar residues" evidence="1">
    <location>
        <begin position="151"/>
        <end position="216"/>
    </location>
</feature>
<gene>
    <name evidence="2" type="ORF">PENVUL_c040G03616</name>
</gene>
<feature type="compositionally biased region" description="Low complexity" evidence="1">
    <location>
        <begin position="8"/>
        <end position="18"/>
    </location>
</feature>
<feature type="compositionally biased region" description="Polar residues" evidence="1">
    <location>
        <begin position="635"/>
        <end position="648"/>
    </location>
</feature>
<feature type="compositionally biased region" description="Low complexity" evidence="1">
    <location>
        <begin position="408"/>
        <end position="423"/>
    </location>
</feature>
<dbReference type="EMBL" id="MDYP01000040">
    <property type="protein sequence ID" value="OQE02177.1"/>
    <property type="molecule type" value="Genomic_DNA"/>
</dbReference>
<reference evidence="3" key="1">
    <citation type="journal article" date="2017" name="Nat. Microbiol.">
        <title>Global analysis of biosynthetic gene clusters reveals vast potential of secondary metabolite production in Penicillium species.</title>
        <authorList>
            <person name="Nielsen J.C."/>
            <person name="Grijseels S."/>
            <person name="Prigent S."/>
            <person name="Ji B."/>
            <person name="Dainat J."/>
            <person name="Nielsen K.F."/>
            <person name="Frisvad J.C."/>
            <person name="Workman M."/>
            <person name="Nielsen J."/>
        </authorList>
    </citation>
    <scope>NUCLEOTIDE SEQUENCE [LARGE SCALE GENOMIC DNA]</scope>
    <source>
        <strain evidence="3">IBT 29486</strain>
    </source>
</reference>
<feature type="region of interest" description="Disordered" evidence="1">
    <location>
        <begin position="1"/>
        <end position="53"/>
    </location>
</feature>
<feature type="compositionally biased region" description="Basic and acidic residues" evidence="1">
    <location>
        <begin position="238"/>
        <end position="254"/>
    </location>
</feature>
<keyword evidence="3" id="KW-1185">Reference proteome</keyword>
<feature type="region of interest" description="Disordered" evidence="1">
    <location>
        <begin position="391"/>
        <end position="432"/>
    </location>
</feature>
<feature type="compositionally biased region" description="Polar residues" evidence="1">
    <location>
        <begin position="25"/>
        <end position="53"/>
    </location>
</feature>
<evidence type="ECO:0000313" key="3">
    <source>
        <dbReference type="Proteomes" id="UP000191518"/>
    </source>
</evidence>
<organism evidence="2 3">
    <name type="scientific">Penicillium vulpinum</name>
    <dbReference type="NCBI Taxonomy" id="29845"/>
    <lineage>
        <taxon>Eukaryota</taxon>
        <taxon>Fungi</taxon>
        <taxon>Dikarya</taxon>
        <taxon>Ascomycota</taxon>
        <taxon>Pezizomycotina</taxon>
        <taxon>Eurotiomycetes</taxon>
        <taxon>Eurotiomycetidae</taxon>
        <taxon>Eurotiales</taxon>
        <taxon>Aspergillaceae</taxon>
        <taxon>Penicillium</taxon>
    </lineage>
</organism>
<dbReference type="OrthoDB" id="4349893at2759"/>
<feature type="compositionally biased region" description="Polar residues" evidence="1">
    <location>
        <begin position="611"/>
        <end position="623"/>
    </location>
</feature>
<dbReference type="Proteomes" id="UP000191518">
    <property type="component" value="Unassembled WGS sequence"/>
</dbReference>
<evidence type="ECO:0000313" key="2">
    <source>
        <dbReference type="EMBL" id="OQE02177.1"/>
    </source>
</evidence>
<feature type="compositionally biased region" description="Polar residues" evidence="1">
    <location>
        <begin position="394"/>
        <end position="407"/>
    </location>
</feature>
<protein>
    <submittedName>
        <fullName evidence="2">Uncharacterized protein</fullName>
    </submittedName>
</protein>
<sequence length="693" mass="75724">MNNRNRRSANPGSSSSPSQDDPAGFTNQPTNQPTSANEFNGANNTGPSRPTQQHWSSYATAEILRAHLDAGAHSDSDDSSSEPRVHPDFFVYLERLRRVNETNRVNARREAEARYEAYQASRMLTESQELASRMLHNSQYEASLMLNASQHQASRMINDSQNQASRMLNESQHQASRILNESHHGSSQFANEPDQASQRRQPSSYTDAEHGSQSSAMGMRERHETQAPTTAVPFDSMSHVRFEAPDSVSDAHLRDRSHHHRPPSPYPMDTQHQPSTGPSSMANPPVTAPQPPRYTDRGNPYTLRRERAPFPEGAVPCSPERILQAWLIRQQLIVGVRPENLQPMSVPRGLQHRTPPYIILNQSGAHILRIEPARFDGVMLPMLDLPWFPRRPNPESSTAPVSTNTPDASNPSPAPNTTTAPTSDSPINPPSVLDVVVPELSSESPINPPSVPDMFVPELSSASPINPPLVPDVVVPDLPSTPWNSPVRPYLRAAPTVHAAPHSFEVSYPDSVPEQILGYPSQHVAESQNRDLRVVAFSQPLRLHEPVDSVSTYVSDPRPEGPSTPEPALNENSQIPVAATQSQLQASMRLTVQNRTDTDSISSREGLGQDQEPSTVSSVSNEGTEPGHAAPPEATPSNGVVSHAITWSESEDPDEPASPRLRRFVIDGADDLLGVGRLSGEAKASGDQSSLEG</sequence>
<dbReference type="STRING" id="29845.A0A1V6RK40"/>
<feature type="compositionally biased region" description="Polar residues" evidence="1">
    <location>
        <begin position="270"/>
        <end position="282"/>
    </location>
</feature>
<evidence type="ECO:0000256" key="1">
    <source>
        <dbReference type="SAM" id="MobiDB-lite"/>
    </source>
</evidence>
<proteinExistence type="predicted"/>
<feature type="region of interest" description="Disordered" evidence="1">
    <location>
        <begin position="548"/>
        <end position="572"/>
    </location>
</feature>
<accession>A0A1V6RK40</accession>
<feature type="region of interest" description="Disordered" evidence="1">
    <location>
        <begin position="595"/>
        <end position="663"/>
    </location>
</feature>
<comment type="caution">
    <text evidence="2">The sequence shown here is derived from an EMBL/GenBank/DDBJ whole genome shotgun (WGS) entry which is preliminary data.</text>
</comment>
<feature type="region of interest" description="Disordered" evidence="1">
    <location>
        <begin position="151"/>
        <end position="301"/>
    </location>
</feature>
<name>A0A1V6RK40_9EURO</name>
<dbReference type="AlphaFoldDB" id="A0A1V6RK40"/>